<dbReference type="PANTHER" id="PTHR16260">
    <property type="entry name" value="SIMILAR TO 1700123O20RIK PROTEIN"/>
    <property type="match status" value="1"/>
</dbReference>
<protein>
    <submittedName>
        <fullName evidence="1">Similar to human chromosome 14 open reading frame 119</fullName>
    </submittedName>
</protein>
<evidence type="ECO:0000313" key="2">
    <source>
        <dbReference type="Proteomes" id="UP000002494"/>
    </source>
</evidence>
<dbReference type="PANTHER" id="PTHR16260:SF3">
    <property type="entry name" value="CHROMOSOME 14 OPEN READING FRAME 119-LIKE-RELATED"/>
    <property type="match status" value="1"/>
</dbReference>
<sequence length="274" mass="29988">MYYCRHRHQPHPPNCIPNSDTALLAPLRPATPVVVEGFNSFCSACAENTDTNKEGVGEEGRSLRHSGRVARTLPFWARAAAVKAGTGVISIPAPATPTTVRVDLQARAGGLRELAPSPDTAPAPQRRLVSTRMPLESSSTSVPPCFPSVLPSVPDDIANSSPPPMSYITSQEMKCVLHWFASWSGPQRERFLQDLVAKAVPGKVQLLLDGLEQLSVSAASRPPCIFECQLRLWDQWFRGWAEQERNEFVRQLEVGEPDFVAKFYQAVAATAGKD</sequence>
<dbReference type="PaxDb" id="10116-ENSRNOP00000045776"/>
<name>B0BN25_RAT</name>
<reference evidence="1" key="1">
    <citation type="submission" date="2024-01" db="EMBL/GenBank/DDBJ databases">
        <title>GRCr8: a new rat reference genome assembly contstructed from accurate long reads and long range scaffolding.</title>
        <authorList>
            <person name="Doris P.A."/>
            <person name="Kalbfleisch T."/>
            <person name="Li K."/>
            <person name="Howe K."/>
            <person name="Wood J."/>
        </authorList>
    </citation>
    <scope>NUCLEOTIDE SEQUENCE [LARGE SCALE GENOMIC DNA]</scope>
    <source>
        <strain evidence="1">Brown Norway</strain>
    </source>
</reference>
<reference evidence="1" key="2">
    <citation type="submission" date="2025-08" db="UniProtKB">
        <authorList>
            <consortium name="Ensembl"/>
        </authorList>
    </citation>
    <scope>IDENTIFICATION</scope>
    <source>
        <strain evidence="1">Brown Norway</strain>
    </source>
</reference>
<dbReference type="AlphaFoldDB" id="B0BN25"/>
<dbReference type="GeneID" id="361038"/>
<gene>
    <name evidence="1 3" type="primary">C15h14orf119</name>
    <name evidence="3" type="synonym">RGD1308430</name>
</gene>
<dbReference type="OrthoDB" id="6514241at2759"/>
<dbReference type="UCSC" id="RGD:1308430">
    <property type="organism name" value="rat"/>
</dbReference>
<dbReference type="OMA" id="WFNYVSQ"/>
<dbReference type="GO" id="GO:0005739">
    <property type="term" value="C:mitochondrion"/>
    <property type="evidence" value="ECO:0000266"/>
    <property type="project" value="RGD"/>
</dbReference>
<dbReference type="SMR" id="B0BN25"/>
<accession>B0BN25</accession>
<dbReference type="RGD" id="1308430">
    <property type="gene designation" value="C15h14orf119"/>
</dbReference>
<dbReference type="KEGG" id="rno:361038"/>
<dbReference type="GeneTree" id="ENSGT00390000007438"/>
<dbReference type="RefSeq" id="XP_038949413.2">
    <property type="nucleotide sequence ID" value="XM_039093485.2"/>
</dbReference>
<dbReference type="AGR" id="RGD:1308430"/>
<evidence type="ECO:0000313" key="3">
    <source>
        <dbReference type="RGD" id="1308430"/>
    </source>
</evidence>
<dbReference type="InterPro" id="IPR028019">
    <property type="entry name" value="DUF4508"/>
</dbReference>
<accession>A6KGV7</accession>
<proteinExistence type="predicted"/>
<dbReference type="STRING" id="10116.ENSRNOP00000045776"/>
<dbReference type="GO" id="GO:0005829">
    <property type="term" value="C:cytosol"/>
    <property type="evidence" value="ECO:0000266"/>
    <property type="project" value="RGD"/>
</dbReference>
<dbReference type="Proteomes" id="UP000002494">
    <property type="component" value="Chromosome 15"/>
</dbReference>
<dbReference type="Ensembl" id="ENSRNOT00000095147.2">
    <property type="protein sequence ID" value="ENSRNOP00000080052.2"/>
    <property type="gene ID" value="ENSRNOG00000029146.5"/>
</dbReference>
<reference evidence="1" key="3">
    <citation type="submission" date="2025-09" db="UniProtKB">
        <authorList>
            <consortium name="Ensembl"/>
        </authorList>
    </citation>
    <scope>IDENTIFICATION</scope>
    <source>
        <strain evidence="1">Brown Norway</strain>
    </source>
</reference>
<organism evidence="1 2">
    <name type="scientific">Rattus norvegicus</name>
    <name type="common">Rat</name>
    <dbReference type="NCBI Taxonomy" id="10116"/>
    <lineage>
        <taxon>Eukaryota</taxon>
        <taxon>Metazoa</taxon>
        <taxon>Chordata</taxon>
        <taxon>Craniata</taxon>
        <taxon>Vertebrata</taxon>
        <taxon>Euteleostomi</taxon>
        <taxon>Mammalia</taxon>
        <taxon>Eutheria</taxon>
        <taxon>Euarchontoglires</taxon>
        <taxon>Glires</taxon>
        <taxon>Rodentia</taxon>
        <taxon>Myomorpha</taxon>
        <taxon>Muroidea</taxon>
        <taxon>Muridae</taxon>
        <taxon>Murinae</taxon>
        <taxon>Rattus</taxon>
    </lineage>
</organism>
<dbReference type="Pfam" id="PF14969">
    <property type="entry name" value="DUF4508"/>
    <property type="match status" value="1"/>
</dbReference>
<evidence type="ECO:0000313" key="1">
    <source>
        <dbReference type="Ensembl" id="ENSRNOP00000080052.2"/>
    </source>
</evidence>
<keyword evidence="2" id="KW-1185">Reference proteome</keyword>
<dbReference type="eggNOG" id="ENOG502S13Y">
    <property type="taxonomic scope" value="Eukaryota"/>
</dbReference>
<dbReference type="Bgee" id="ENSRNOG00000029146">
    <property type="expression patterns" value="Expressed in thymus and 20 other cell types or tissues"/>
</dbReference>
<dbReference type="CTD" id="361038"/>